<proteinExistence type="predicted"/>
<dbReference type="KEGG" id="stac:ABII15_23540"/>
<protein>
    <submittedName>
        <fullName evidence="1">Uncharacterized protein</fullName>
    </submittedName>
</protein>
<reference evidence="1" key="1">
    <citation type="submission" date="2024-06" db="EMBL/GenBank/DDBJ databases">
        <title>Streptomyces sp. strain HUAS MG91 genome sequences.</title>
        <authorList>
            <person name="Mo P."/>
        </authorList>
    </citation>
    <scope>NUCLEOTIDE SEQUENCE</scope>
    <source>
        <strain evidence="1">HUAS MG91</strain>
    </source>
</reference>
<dbReference type="AlphaFoldDB" id="A0AAU8IX11"/>
<accession>A0AAU8IX11</accession>
<name>A0AAU8IX11_9ACTN</name>
<evidence type="ECO:0000313" key="1">
    <source>
        <dbReference type="EMBL" id="XCJ72752.1"/>
    </source>
</evidence>
<sequence>MIFKSKPQPDLGVVVLRDADRIAEALTAALAQASDAERPGLERAVALVAETERVSEAESRGRWVWERLAAAGYEGPADSVRAIKVLRQAEPSLTLAAAVRLSKDAVRLDAP</sequence>
<dbReference type="RefSeq" id="WP_353944272.1">
    <property type="nucleotide sequence ID" value="NZ_CP159534.1"/>
</dbReference>
<gene>
    <name evidence="1" type="ORF">ABII15_23540</name>
</gene>
<dbReference type="EMBL" id="CP159534">
    <property type="protein sequence ID" value="XCJ72752.1"/>
    <property type="molecule type" value="Genomic_DNA"/>
</dbReference>
<organism evidence="1">
    <name type="scientific">Streptomyces tabacisoli</name>
    <dbReference type="NCBI Taxonomy" id="3156398"/>
    <lineage>
        <taxon>Bacteria</taxon>
        <taxon>Bacillati</taxon>
        <taxon>Actinomycetota</taxon>
        <taxon>Actinomycetes</taxon>
        <taxon>Kitasatosporales</taxon>
        <taxon>Streptomycetaceae</taxon>
        <taxon>Streptomyces</taxon>
    </lineage>
</organism>